<dbReference type="EMBL" id="CP118627">
    <property type="protein sequence ID" value="WEA13185.1"/>
    <property type="molecule type" value="Genomic_DNA"/>
</dbReference>
<evidence type="ECO:0000313" key="2">
    <source>
        <dbReference type="Proteomes" id="UP001217324"/>
    </source>
</evidence>
<organism evidence="1 2">
    <name type="scientific">Lactococcus garvieae</name>
    <dbReference type="NCBI Taxonomy" id="1363"/>
    <lineage>
        <taxon>Bacteria</taxon>
        <taxon>Bacillati</taxon>
        <taxon>Bacillota</taxon>
        <taxon>Bacilli</taxon>
        <taxon>Lactobacillales</taxon>
        <taxon>Streptococcaceae</taxon>
        <taxon>Lactococcus</taxon>
    </lineage>
</organism>
<accession>A0AAX3N9M9</accession>
<proteinExistence type="predicted"/>
<name>A0AAX3N9M9_9LACT</name>
<sequence length="43" mass="4439">MGASKNGGCLPLVLCCAVLCCAVLCCLIISHSISLIKSFVIIK</sequence>
<dbReference type="RefSeq" id="WP_274978318.1">
    <property type="nucleotide sequence ID" value="NZ_CP118627.1"/>
</dbReference>
<gene>
    <name evidence="1" type="ORF">PWF74_06500</name>
</gene>
<protein>
    <submittedName>
        <fullName evidence="1">Uncharacterized protein</fullName>
    </submittedName>
</protein>
<dbReference type="AlphaFoldDB" id="A0AAX3N9M9"/>
<reference evidence="1" key="1">
    <citation type="submission" date="2023-02" db="EMBL/GenBank/DDBJ databases">
        <title>Comparative genomics and fermentation flavor characterization of five lactic acid bacteria reveal flavor biosynthesis metabolic pathways in fermented muskmelon puree.</title>
        <authorList>
            <person name="Yuan L."/>
            <person name="Li M."/>
            <person name="Xu X."/>
            <person name="Lao F."/>
            <person name="Wu J."/>
        </authorList>
    </citation>
    <scope>NUCLEOTIDE SEQUENCE</scope>
    <source>
        <strain evidence="1">Pa-2</strain>
    </source>
</reference>
<dbReference type="Proteomes" id="UP001217324">
    <property type="component" value="Chromosome"/>
</dbReference>
<evidence type="ECO:0000313" key="1">
    <source>
        <dbReference type="EMBL" id="WEA13185.1"/>
    </source>
</evidence>